<proteinExistence type="predicted"/>
<keyword evidence="3" id="KW-1185">Reference proteome</keyword>
<comment type="caution">
    <text evidence="2">The sequence shown here is derived from an EMBL/GenBank/DDBJ whole genome shotgun (WGS) entry which is preliminary data.</text>
</comment>
<accession>A0AAV6IUB3</accession>
<dbReference type="AlphaFoldDB" id="A0AAV6IUB3"/>
<feature type="region of interest" description="Disordered" evidence="1">
    <location>
        <begin position="1"/>
        <end position="46"/>
    </location>
</feature>
<evidence type="ECO:0000313" key="3">
    <source>
        <dbReference type="Proteomes" id="UP000823749"/>
    </source>
</evidence>
<protein>
    <submittedName>
        <fullName evidence="2">Uncharacterized protein</fullName>
    </submittedName>
</protein>
<dbReference type="EMBL" id="JACTNZ010000009">
    <property type="protein sequence ID" value="KAG5532426.1"/>
    <property type="molecule type" value="Genomic_DNA"/>
</dbReference>
<gene>
    <name evidence="2" type="ORF">RHGRI_026906</name>
</gene>
<evidence type="ECO:0000313" key="2">
    <source>
        <dbReference type="EMBL" id="KAG5532426.1"/>
    </source>
</evidence>
<evidence type="ECO:0000256" key="1">
    <source>
        <dbReference type="SAM" id="MobiDB-lite"/>
    </source>
</evidence>
<reference evidence="2" key="1">
    <citation type="submission" date="2020-08" db="EMBL/GenBank/DDBJ databases">
        <title>Plant Genome Project.</title>
        <authorList>
            <person name="Zhang R.-G."/>
        </authorList>
    </citation>
    <scope>NUCLEOTIDE SEQUENCE</scope>
    <source>
        <strain evidence="2">WSP0</strain>
        <tissue evidence="2">Leaf</tissue>
    </source>
</reference>
<dbReference type="Proteomes" id="UP000823749">
    <property type="component" value="Chromosome 9"/>
</dbReference>
<organism evidence="2 3">
    <name type="scientific">Rhododendron griersonianum</name>
    <dbReference type="NCBI Taxonomy" id="479676"/>
    <lineage>
        <taxon>Eukaryota</taxon>
        <taxon>Viridiplantae</taxon>
        <taxon>Streptophyta</taxon>
        <taxon>Embryophyta</taxon>
        <taxon>Tracheophyta</taxon>
        <taxon>Spermatophyta</taxon>
        <taxon>Magnoliopsida</taxon>
        <taxon>eudicotyledons</taxon>
        <taxon>Gunneridae</taxon>
        <taxon>Pentapetalae</taxon>
        <taxon>asterids</taxon>
        <taxon>Ericales</taxon>
        <taxon>Ericaceae</taxon>
        <taxon>Ericoideae</taxon>
        <taxon>Rhodoreae</taxon>
        <taxon>Rhododendron</taxon>
    </lineage>
</organism>
<name>A0AAV6IUB3_9ERIC</name>
<feature type="compositionally biased region" description="Basic and acidic residues" evidence="1">
    <location>
        <begin position="22"/>
        <end position="36"/>
    </location>
</feature>
<sequence length="116" mass="13095">MKRRKNEAGNGPAMATKRKAKREVVDRGEEAGKSTAEECGDEGERGAVAVEAERLADWEEGARWWSVVDEQMSWGSFWCPSWDIDEYLGEAYNDASYGDVVWDYDIWDLGGINEVP</sequence>